<feature type="region of interest" description="Disordered" evidence="1">
    <location>
        <begin position="58"/>
        <end position="167"/>
    </location>
</feature>
<dbReference type="Pfam" id="PF22980">
    <property type="entry name" value="Myb_DNA-bind_8"/>
    <property type="match status" value="1"/>
</dbReference>
<keyword evidence="4" id="KW-1185">Reference proteome</keyword>
<evidence type="ECO:0000256" key="1">
    <source>
        <dbReference type="SAM" id="MobiDB-lite"/>
    </source>
</evidence>
<dbReference type="AlphaFoldDB" id="A0A9P7KPE7"/>
<dbReference type="EMBL" id="JAGPUO010000009">
    <property type="protein sequence ID" value="KAG5660791.1"/>
    <property type="molecule type" value="Genomic_DNA"/>
</dbReference>
<evidence type="ECO:0000313" key="4">
    <source>
        <dbReference type="Proteomes" id="UP000782241"/>
    </source>
</evidence>
<feature type="domain" description="Myb-like DNA-binding" evidence="2">
    <location>
        <begin position="15"/>
        <end position="62"/>
    </location>
</feature>
<reference evidence="3" key="1">
    <citation type="submission" date="2021-04" db="EMBL/GenBank/DDBJ databases">
        <title>Draft genome of Fusarium avenaceum strain F156N33, isolated from an atmospheric sample in Virginia.</title>
        <authorList>
            <person name="Yang S."/>
            <person name="Vinatzer B.A."/>
            <person name="Coleman J."/>
        </authorList>
    </citation>
    <scope>NUCLEOTIDE SEQUENCE</scope>
    <source>
        <strain evidence="3">F156N33</strain>
    </source>
</reference>
<dbReference type="Proteomes" id="UP000782241">
    <property type="component" value="Unassembled WGS sequence"/>
</dbReference>
<gene>
    <name evidence="3" type="ORF">KAF25_003397</name>
</gene>
<dbReference type="InterPro" id="IPR054505">
    <property type="entry name" value="Myb_DNA-bind_8"/>
</dbReference>
<sequence>MVQPKSAIMSKQEPADQVKFLVSCIGHTTNGRPDFQSVADELSIVSKAAAQKRYERMLKAHGISRPGALANGDATPPTTPTKRKAKTEGPGSAAKRAPRSKAKKEDDEEEDVKPKVSASKPKAKPKVKKEAEKEKEKEKEEKEEKEATDSGDSPLSGPPASEDGSEA</sequence>
<accession>A0A9P7KPE7</accession>
<protein>
    <recommendedName>
        <fullName evidence="2">Myb-like DNA-binding domain-containing protein</fullName>
    </recommendedName>
</protein>
<evidence type="ECO:0000313" key="3">
    <source>
        <dbReference type="EMBL" id="KAG5660791.1"/>
    </source>
</evidence>
<feature type="compositionally biased region" description="Basic and acidic residues" evidence="1">
    <location>
        <begin position="128"/>
        <end position="148"/>
    </location>
</feature>
<evidence type="ECO:0000259" key="2">
    <source>
        <dbReference type="Pfam" id="PF22980"/>
    </source>
</evidence>
<comment type="caution">
    <text evidence="3">The sequence shown here is derived from an EMBL/GenBank/DDBJ whole genome shotgun (WGS) entry which is preliminary data.</text>
</comment>
<proteinExistence type="predicted"/>
<organism evidence="3 4">
    <name type="scientific">Fusarium avenaceum</name>
    <dbReference type="NCBI Taxonomy" id="40199"/>
    <lineage>
        <taxon>Eukaryota</taxon>
        <taxon>Fungi</taxon>
        <taxon>Dikarya</taxon>
        <taxon>Ascomycota</taxon>
        <taxon>Pezizomycotina</taxon>
        <taxon>Sordariomycetes</taxon>
        <taxon>Hypocreomycetidae</taxon>
        <taxon>Hypocreales</taxon>
        <taxon>Nectriaceae</taxon>
        <taxon>Fusarium</taxon>
        <taxon>Fusarium tricinctum species complex</taxon>
    </lineage>
</organism>
<name>A0A9P7KPE7_9HYPO</name>